<dbReference type="Proteomes" id="UP000276972">
    <property type="component" value="Unassembled WGS sequence"/>
</dbReference>
<dbReference type="PROSITE" id="PS51440">
    <property type="entry name" value="TIM_2"/>
    <property type="match status" value="1"/>
</dbReference>
<sequence>YGGSVNVQNAKEILGIDSVDGLLIGSASLELENFKTVISFL</sequence>
<evidence type="ECO:0000256" key="1">
    <source>
        <dbReference type="ARBA" id="ARBA00023235"/>
    </source>
</evidence>
<reference evidence="2 3" key="1">
    <citation type="submission" date="2018-11" db="EMBL/GenBank/DDBJ databases">
        <authorList>
            <person name="Gutierrez A.J."/>
            <person name="Bravo M."/>
        </authorList>
    </citation>
    <scope>NUCLEOTIDE SEQUENCE [LARGE SCALE GENOMIC DNA]</scope>
    <source>
        <strain evidence="2 3">22388</strain>
    </source>
</reference>
<dbReference type="Pfam" id="PF00121">
    <property type="entry name" value="TIM"/>
    <property type="match status" value="1"/>
</dbReference>
<dbReference type="InterPro" id="IPR000652">
    <property type="entry name" value="Triosephosphate_isomerase"/>
</dbReference>
<dbReference type="AlphaFoldDB" id="A0A7Z6UZZ3"/>
<protein>
    <submittedName>
        <fullName evidence="2">Triose-phosphate isomerase</fullName>
    </submittedName>
</protein>
<dbReference type="SUPFAM" id="SSF51351">
    <property type="entry name" value="Triosephosphate isomerase (TIM)"/>
    <property type="match status" value="1"/>
</dbReference>
<dbReference type="RefSeq" id="WP_195913316.1">
    <property type="nucleotide sequence ID" value="NZ_RPFP01000145.1"/>
</dbReference>
<dbReference type="GO" id="GO:0004807">
    <property type="term" value="F:triose-phosphate isomerase activity"/>
    <property type="evidence" value="ECO:0007669"/>
    <property type="project" value="InterPro"/>
</dbReference>
<dbReference type="InterPro" id="IPR013785">
    <property type="entry name" value="Aldolase_TIM"/>
</dbReference>
<proteinExistence type="predicted"/>
<dbReference type="Gene3D" id="3.20.20.70">
    <property type="entry name" value="Aldolase class I"/>
    <property type="match status" value="1"/>
</dbReference>
<dbReference type="InterPro" id="IPR035990">
    <property type="entry name" value="TIM_sf"/>
</dbReference>
<keyword evidence="1 2" id="KW-0413">Isomerase</keyword>
<organism evidence="2 3">
    <name type="scientific">Helicobacter pylori</name>
    <name type="common">Campylobacter pylori</name>
    <dbReference type="NCBI Taxonomy" id="210"/>
    <lineage>
        <taxon>Bacteria</taxon>
        <taxon>Pseudomonadati</taxon>
        <taxon>Campylobacterota</taxon>
        <taxon>Epsilonproteobacteria</taxon>
        <taxon>Campylobacterales</taxon>
        <taxon>Helicobacteraceae</taxon>
        <taxon>Helicobacter</taxon>
    </lineage>
</organism>
<evidence type="ECO:0000313" key="2">
    <source>
        <dbReference type="EMBL" id="RPF66836.1"/>
    </source>
</evidence>
<feature type="non-terminal residue" evidence="2">
    <location>
        <position position="1"/>
    </location>
</feature>
<comment type="caution">
    <text evidence="2">The sequence shown here is derived from an EMBL/GenBank/DDBJ whole genome shotgun (WGS) entry which is preliminary data.</text>
</comment>
<name>A0A7Z6UZZ3_HELPX</name>
<gene>
    <name evidence="2" type="ORF">EGV97_09245</name>
</gene>
<accession>A0A7Z6UZZ3</accession>
<evidence type="ECO:0000313" key="3">
    <source>
        <dbReference type="Proteomes" id="UP000276972"/>
    </source>
</evidence>
<dbReference type="EMBL" id="RPFP01000145">
    <property type="protein sequence ID" value="RPF66836.1"/>
    <property type="molecule type" value="Genomic_DNA"/>
</dbReference>